<dbReference type="EMBL" id="BGPR01000063">
    <property type="protein sequence ID" value="GBL89200.1"/>
    <property type="molecule type" value="Genomic_DNA"/>
</dbReference>
<sequence length="159" mass="17161">MPGLLLESNEDIGVRDPVDSVEDLISRITVAAGEIPPKNLNFLALTNFEKSGTDGSPKVPSQDYIEGGVRHPSQASTISARGPKSHVVWHYSGERPPFLDMQILGASGQWLTSSCHLGTVFNGISCLVRQHQLLIDNALLVLPATELTVLEWTLSFGDG</sequence>
<protein>
    <submittedName>
        <fullName evidence="1">Uncharacterized protein</fullName>
    </submittedName>
</protein>
<name>A0A4Y2BAF8_ARAVE</name>
<proteinExistence type="predicted"/>
<evidence type="ECO:0000313" key="2">
    <source>
        <dbReference type="Proteomes" id="UP000499080"/>
    </source>
</evidence>
<comment type="caution">
    <text evidence="1">The sequence shown here is derived from an EMBL/GenBank/DDBJ whole genome shotgun (WGS) entry which is preliminary data.</text>
</comment>
<keyword evidence="2" id="KW-1185">Reference proteome</keyword>
<accession>A0A4Y2BAF8</accession>
<gene>
    <name evidence="1" type="ORF">AVEN_255306_1</name>
</gene>
<dbReference type="Proteomes" id="UP000499080">
    <property type="component" value="Unassembled WGS sequence"/>
</dbReference>
<organism evidence="1 2">
    <name type="scientific">Araneus ventricosus</name>
    <name type="common">Orbweaver spider</name>
    <name type="synonym">Epeira ventricosa</name>
    <dbReference type="NCBI Taxonomy" id="182803"/>
    <lineage>
        <taxon>Eukaryota</taxon>
        <taxon>Metazoa</taxon>
        <taxon>Ecdysozoa</taxon>
        <taxon>Arthropoda</taxon>
        <taxon>Chelicerata</taxon>
        <taxon>Arachnida</taxon>
        <taxon>Araneae</taxon>
        <taxon>Araneomorphae</taxon>
        <taxon>Entelegynae</taxon>
        <taxon>Araneoidea</taxon>
        <taxon>Araneidae</taxon>
        <taxon>Araneus</taxon>
    </lineage>
</organism>
<dbReference type="AlphaFoldDB" id="A0A4Y2BAF8"/>
<reference evidence="1 2" key="1">
    <citation type="journal article" date="2019" name="Sci. Rep.">
        <title>Orb-weaving spider Araneus ventricosus genome elucidates the spidroin gene catalogue.</title>
        <authorList>
            <person name="Kono N."/>
            <person name="Nakamura H."/>
            <person name="Ohtoshi R."/>
            <person name="Moran D.A.P."/>
            <person name="Shinohara A."/>
            <person name="Yoshida Y."/>
            <person name="Fujiwara M."/>
            <person name="Mori M."/>
            <person name="Tomita M."/>
            <person name="Arakawa K."/>
        </authorList>
    </citation>
    <scope>NUCLEOTIDE SEQUENCE [LARGE SCALE GENOMIC DNA]</scope>
</reference>
<evidence type="ECO:0000313" key="1">
    <source>
        <dbReference type="EMBL" id="GBL89200.1"/>
    </source>
</evidence>